<keyword evidence="1" id="KW-0812">Transmembrane</keyword>
<dbReference type="Proteomes" id="UP001527925">
    <property type="component" value="Unassembled WGS sequence"/>
</dbReference>
<dbReference type="Pfam" id="PF08695">
    <property type="entry name" value="Coa1"/>
    <property type="match status" value="1"/>
</dbReference>
<sequence length="134" mass="14957">MAGAPNLITRVLRRPVVYLGLGGLGLGFWGYTIVNATNSNRSHNTIFRGIMFHLRHDPQASSVLGTNIHYDETKHRPVAGTFNNFRGVAEFEFTVEGDKAQGTVRFKGRRIPDSDCWVSQVFDLESGGTRIEFD</sequence>
<dbReference type="PANTHER" id="PTHR28523:SF1">
    <property type="entry name" value="CYTOCHROME C OXIDASE ASSEMBLY FACTOR 1"/>
    <property type="match status" value="1"/>
</dbReference>
<keyword evidence="1" id="KW-1133">Transmembrane helix</keyword>
<keyword evidence="3" id="KW-1185">Reference proteome</keyword>
<dbReference type="PANTHER" id="PTHR28523">
    <property type="entry name" value="CYTOCHROME C OXIDASE ASSEMBLY FACTOR 1"/>
    <property type="match status" value="1"/>
</dbReference>
<dbReference type="EMBL" id="JADGIZ020000074">
    <property type="protein sequence ID" value="KAL2912178.1"/>
    <property type="molecule type" value="Genomic_DNA"/>
</dbReference>
<organism evidence="2 3">
    <name type="scientific">Polyrhizophydium stewartii</name>
    <dbReference type="NCBI Taxonomy" id="2732419"/>
    <lineage>
        <taxon>Eukaryota</taxon>
        <taxon>Fungi</taxon>
        <taxon>Fungi incertae sedis</taxon>
        <taxon>Chytridiomycota</taxon>
        <taxon>Chytridiomycota incertae sedis</taxon>
        <taxon>Chytridiomycetes</taxon>
        <taxon>Rhizophydiales</taxon>
        <taxon>Rhizophydiales incertae sedis</taxon>
        <taxon>Polyrhizophydium</taxon>
    </lineage>
</organism>
<evidence type="ECO:0000313" key="2">
    <source>
        <dbReference type="EMBL" id="KAL2912178.1"/>
    </source>
</evidence>
<comment type="caution">
    <text evidence="2">The sequence shown here is derived from an EMBL/GenBank/DDBJ whole genome shotgun (WGS) entry which is preliminary data.</text>
</comment>
<feature type="transmembrane region" description="Helical" evidence="1">
    <location>
        <begin position="16"/>
        <end position="34"/>
    </location>
</feature>
<proteinExistence type="predicted"/>
<accession>A0ABR4MY09</accession>
<evidence type="ECO:0000256" key="1">
    <source>
        <dbReference type="SAM" id="Phobius"/>
    </source>
</evidence>
<keyword evidence="1" id="KW-0472">Membrane</keyword>
<reference evidence="2 3" key="1">
    <citation type="submission" date="2023-09" db="EMBL/GenBank/DDBJ databases">
        <title>Pangenome analysis of Batrachochytrium dendrobatidis and related Chytrids.</title>
        <authorList>
            <person name="Yacoub M.N."/>
            <person name="Stajich J.E."/>
            <person name="James T.Y."/>
        </authorList>
    </citation>
    <scope>NUCLEOTIDE SEQUENCE [LARGE SCALE GENOMIC DNA]</scope>
    <source>
        <strain evidence="2 3">JEL0888</strain>
    </source>
</reference>
<dbReference type="InterPro" id="IPR042432">
    <property type="entry name" value="Coa1_fungi"/>
</dbReference>
<evidence type="ECO:0000313" key="3">
    <source>
        <dbReference type="Proteomes" id="UP001527925"/>
    </source>
</evidence>
<name>A0ABR4MY09_9FUNG</name>
<gene>
    <name evidence="2" type="primary">COA1</name>
    <name evidence="2" type="ORF">HK105_208311</name>
</gene>
<dbReference type="InterPro" id="IPR014807">
    <property type="entry name" value="Coa1"/>
</dbReference>
<protein>
    <submittedName>
        <fullName evidence="2">Cytochrome oxidase assembly protein 1</fullName>
    </submittedName>
</protein>